<evidence type="ECO:0000256" key="5">
    <source>
        <dbReference type="PROSITE-ProRule" id="PRU00309"/>
    </source>
</evidence>
<name>A0A2B4RSX3_STYPI</name>
<evidence type="ECO:0000256" key="1">
    <source>
        <dbReference type="ARBA" id="ARBA00022723"/>
    </source>
</evidence>
<dbReference type="Pfam" id="PF00078">
    <property type="entry name" value="RVT_1"/>
    <property type="match status" value="1"/>
</dbReference>
<evidence type="ECO:0000313" key="9">
    <source>
        <dbReference type="EMBL" id="PFX19418.1"/>
    </source>
</evidence>
<dbReference type="InterPro" id="IPR041588">
    <property type="entry name" value="Integrase_H2C2"/>
</dbReference>
<sequence>MVNFCAVCGCSNRSNRNKDKRFLGIPTVKSNVGDNLKLLQKQRQSEWVKRIKREDLTPDKYSNARVCSDHFVSDLYDTENADWAPSLNLGHNFDENVDGKRKDRYDLIKEKRRKSEGAQALLEQQNLTEFLQEEPVKATDCVTATGVNESTTETSKTSIKPCETQTDTNSSDIQALEAEIKSLGEDNSKKYYIGDEDGPNMSEKHLPPLDLTGPASQVADRWRKWKRALEYYAEGKGMDNARNKTSQLLHFAGMKVQDIFEDLQDPGPIPAEGDNAYKVAIRKLDFYFRVEENISYERHVFRQLSLQEGETADQFMVRLRKQARHCNFGTSLNDNLKDQLIEKLTDFELKRKLLEHRNITLEEALDKARAWEATGRQATNMTVNAVAQSGNYATGRKPDQRRRDSDRRKSYNANFVGDQNASDSEENCAFAFAVTENQGETCNATRLKEPVLEVNINGIATRVLIDSGSVSNLIGMEEYEELTARGLNAKMEDCHKRLYAYSERKLEGIGQIKVEISAGDKRIGSHLVVTKSGRCLLGHETSQALGLLRISSSVSSEFVECNVVGENLAPFLQAKYPTVFVGVGKLKDYKLKLYVDSKVTPLAQKPRRVPFALRAKVTAKFEDLIAKDIMERVNGPTSWVSPVVIAPKASGDIRLCVDMRKANAAIIRERIPIPTVDEVLENLNGGAVFSKLVLCLGFHQIELDEDSRDITTFATHDGLFRYKRLSFGVNSAPEKYQQIIRQVVSDIGGVQNIADDLIVHGKNNEEHDRHLHKVLQRLEEKNLTLNPQKCQFRMDKVVVFMGLLVSKGSKPSARIEGWVLRLQPYSYKVCCVASRENIADALSRLTTLQASEKCRYDDEHVRMVALKAVPVAIKIQEIESASAEDEELQAVRNCLVSGNWEKGPRSFMMVRKELTFIGQVILRGRRIVIPKVLRLRVLELAHEGHQGIVKMKERLRSKVWWPGVDKAVERKCGNVKAGQSPVELLLGRKLSTKLPEVADLEESEDLGYQQARDRDAEKKQKEPYQGIACHGDQVQLKSPQGVQYKRNIQHVKQFVTPATEPKGPSAAEPAEVSCEQGCGQGLTPSPEMGASAWPVEDQSPIQPQLLPRRSGRVTRPPERLSDYVTT</sequence>
<gene>
    <name evidence="9" type="primary">K02A2.6</name>
    <name evidence="9" type="ORF">AWC38_SpisGene16194</name>
</gene>
<dbReference type="InterPro" id="IPR006612">
    <property type="entry name" value="THAP_Znf"/>
</dbReference>
<dbReference type="OrthoDB" id="5988861at2759"/>
<dbReference type="AlphaFoldDB" id="A0A2B4RSX3"/>
<dbReference type="GO" id="GO:0008270">
    <property type="term" value="F:zinc ion binding"/>
    <property type="evidence" value="ECO:0007669"/>
    <property type="project" value="UniProtKB-KW"/>
</dbReference>
<protein>
    <submittedName>
        <fullName evidence="9">Uncharacterized protein K02A2.6</fullName>
    </submittedName>
</protein>
<organism evidence="9 10">
    <name type="scientific">Stylophora pistillata</name>
    <name type="common">Smooth cauliflower coral</name>
    <dbReference type="NCBI Taxonomy" id="50429"/>
    <lineage>
        <taxon>Eukaryota</taxon>
        <taxon>Metazoa</taxon>
        <taxon>Cnidaria</taxon>
        <taxon>Anthozoa</taxon>
        <taxon>Hexacorallia</taxon>
        <taxon>Scleractinia</taxon>
        <taxon>Astrocoeniina</taxon>
        <taxon>Pocilloporidae</taxon>
        <taxon>Stylophora</taxon>
    </lineage>
</organism>
<keyword evidence="3" id="KW-0862">Zinc</keyword>
<dbReference type="Proteomes" id="UP000225706">
    <property type="component" value="Unassembled WGS sequence"/>
</dbReference>
<comment type="caution">
    <text evidence="9">The sequence shown here is derived from an EMBL/GenBank/DDBJ whole genome shotgun (WGS) entry which is preliminary data.</text>
</comment>
<dbReference type="GO" id="GO:0003677">
    <property type="term" value="F:DNA binding"/>
    <property type="evidence" value="ECO:0007669"/>
    <property type="project" value="UniProtKB-UniRule"/>
</dbReference>
<evidence type="ECO:0000259" key="7">
    <source>
        <dbReference type="PROSITE" id="PS50878"/>
    </source>
</evidence>
<feature type="compositionally biased region" description="Basic and acidic residues" evidence="6">
    <location>
        <begin position="396"/>
        <end position="409"/>
    </location>
</feature>
<dbReference type="Pfam" id="PF17921">
    <property type="entry name" value="Integrase_H2C2"/>
    <property type="match status" value="1"/>
</dbReference>
<dbReference type="Gene3D" id="3.10.10.10">
    <property type="entry name" value="HIV Type 1 Reverse Transcriptase, subunit A, domain 1"/>
    <property type="match status" value="1"/>
</dbReference>
<dbReference type="Gene3D" id="1.10.340.70">
    <property type="match status" value="1"/>
</dbReference>
<dbReference type="PANTHER" id="PTHR37984">
    <property type="entry name" value="PROTEIN CBG26694"/>
    <property type="match status" value="1"/>
</dbReference>
<reference evidence="10" key="1">
    <citation type="journal article" date="2017" name="bioRxiv">
        <title>Comparative analysis of the genomes of Stylophora pistillata and Acropora digitifera provides evidence for extensive differences between species of corals.</title>
        <authorList>
            <person name="Voolstra C.R."/>
            <person name="Li Y."/>
            <person name="Liew Y.J."/>
            <person name="Baumgarten S."/>
            <person name="Zoccola D."/>
            <person name="Flot J.-F."/>
            <person name="Tambutte S."/>
            <person name="Allemand D."/>
            <person name="Aranda M."/>
        </authorList>
    </citation>
    <scope>NUCLEOTIDE SEQUENCE [LARGE SCALE GENOMIC DNA]</scope>
</reference>
<dbReference type="SMART" id="SM00980">
    <property type="entry name" value="THAP"/>
    <property type="match status" value="1"/>
</dbReference>
<dbReference type="PROSITE" id="PS50878">
    <property type="entry name" value="RT_POL"/>
    <property type="match status" value="1"/>
</dbReference>
<dbReference type="InterPro" id="IPR000477">
    <property type="entry name" value="RT_dom"/>
</dbReference>
<dbReference type="PANTHER" id="PTHR37984:SF11">
    <property type="entry name" value="INTEGRASE CATALYTIC DOMAIN-CONTAINING PROTEIN"/>
    <property type="match status" value="1"/>
</dbReference>
<evidence type="ECO:0000256" key="6">
    <source>
        <dbReference type="SAM" id="MobiDB-lite"/>
    </source>
</evidence>
<feature type="compositionally biased region" description="Basic and acidic residues" evidence="6">
    <location>
        <begin position="1011"/>
        <end position="1022"/>
    </location>
</feature>
<feature type="domain" description="Reverse transcriptase" evidence="7">
    <location>
        <begin position="627"/>
        <end position="805"/>
    </location>
</feature>
<dbReference type="CDD" id="cd01647">
    <property type="entry name" value="RT_LTR"/>
    <property type="match status" value="1"/>
</dbReference>
<dbReference type="Gene3D" id="3.30.70.270">
    <property type="match status" value="1"/>
</dbReference>
<keyword evidence="4 5" id="KW-0238">DNA-binding</keyword>
<feature type="compositionally biased region" description="Polar residues" evidence="6">
    <location>
        <begin position="411"/>
        <end position="421"/>
    </location>
</feature>
<dbReference type="PROSITE" id="PS50950">
    <property type="entry name" value="ZF_THAP"/>
    <property type="match status" value="1"/>
</dbReference>
<evidence type="ECO:0000259" key="8">
    <source>
        <dbReference type="PROSITE" id="PS50950"/>
    </source>
</evidence>
<feature type="region of interest" description="Disordered" evidence="6">
    <location>
        <begin position="1058"/>
        <end position="1126"/>
    </location>
</feature>
<dbReference type="InterPro" id="IPR050951">
    <property type="entry name" value="Retrovirus_Pol_polyprotein"/>
</dbReference>
<keyword evidence="2 5" id="KW-0863">Zinc-finger</keyword>
<evidence type="ECO:0000313" key="10">
    <source>
        <dbReference type="Proteomes" id="UP000225706"/>
    </source>
</evidence>
<feature type="region of interest" description="Disordered" evidence="6">
    <location>
        <begin position="389"/>
        <end position="421"/>
    </location>
</feature>
<feature type="region of interest" description="Disordered" evidence="6">
    <location>
        <begin position="152"/>
        <end position="171"/>
    </location>
</feature>
<dbReference type="SUPFAM" id="SSF56672">
    <property type="entry name" value="DNA/RNA polymerases"/>
    <property type="match status" value="1"/>
</dbReference>
<dbReference type="InterPro" id="IPR043128">
    <property type="entry name" value="Rev_trsase/Diguanyl_cyclase"/>
</dbReference>
<evidence type="ECO:0000256" key="2">
    <source>
        <dbReference type="ARBA" id="ARBA00022771"/>
    </source>
</evidence>
<keyword evidence="10" id="KW-1185">Reference proteome</keyword>
<feature type="domain" description="THAP-type" evidence="8">
    <location>
        <begin position="1"/>
        <end position="88"/>
    </location>
</feature>
<feature type="region of interest" description="Disordered" evidence="6">
    <location>
        <begin position="1001"/>
        <end position="1024"/>
    </location>
</feature>
<accession>A0A2B4RSX3</accession>
<dbReference type="SUPFAM" id="SSF57716">
    <property type="entry name" value="Glucocorticoid receptor-like (DNA-binding domain)"/>
    <property type="match status" value="1"/>
</dbReference>
<dbReference type="Pfam" id="PF05485">
    <property type="entry name" value="THAP"/>
    <property type="match status" value="1"/>
</dbReference>
<keyword evidence="1" id="KW-0479">Metal-binding</keyword>
<evidence type="ECO:0000256" key="3">
    <source>
        <dbReference type="ARBA" id="ARBA00022833"/>
    </source>
</evidence>
<feature type="compositionally biased region" description="Basic and acidic residues" evidence="6">
    <location>
        <begin position="1115"/>
        <end position="1126"/>
    </location>
</feature>
<dbReference type="EMBL" id="LSMT01000362">
    <property type="protein sequence ID" value="PFX19418.1"/>
    <property type="molecule type" value="Genomic_DNA"/>
</dbReference>
<proteinExistence type="predicted"/>
<dbReference type="STRING" id="50429.A0A2B4RSX3"/>
<evidence type="ECO:0000256" key="4">
    <source>
        <dbReference type="ARBA" id="ARBA00023125"/>
    </source>
</evidence>
<dbReference type="InterPro" id="IPR043502">
    <property type="entry name" value="DNA/RNA_pol_sf"/>
</dbReference>